<dbReference type="Proteomes" id="UP001205919">
    <property type="component" value="Unassembled WGS sequence"/>
</dbReference>
<keyword evidence="2" id="KW-1185">Reference proteome</keyword>
<evidence type="ECO:0000313" key="1">
    <source>
        <dbReference type="EMBL" id="MCQ4813605.1"/>
    </source>
</evidence>
<protein>
    <submittedName>
        <fullName evidence="1">DUF177 domain-containing protein</fullName>
    </submittedName>
</protein>
<accession>A0AAW5JYJ8</accession>
<proteinExistence type="predicted"/>
<dbReference type="RefSeq" id="WP_008711248.1">
    <property type="nucleotide sequence ID" value="NZ_CABKQM010000007.1"/>
</dbReference>
<comment type="caution">
    <text evidence="1">The sequence shown here is derived from an EMBL/GenBank/DDBJ whole genome shotgun (WGS) entry which is preliminary data.</text>
</comment>
<dbReference type="AlphaFoldDB" id="A0AAW5JYJ8"/>
<name>A0AAW5JYJ8_9BACT</name>
<gene>
    <name evidence="1" type="ORF">NE630_04090</name>
</gene>
<sequence>MEKYLEAAPKSWKHRLVLSAVPKDGAPYEDSFSVHLDRPVSYWDQIYTLLSDPLVKVEACRSEGRVVVIVSLRTEVGVPCARCLEPARSEIGGELRYIFSLRRDERQREESEEGQDGEEEMIVLDSWEDEIDLGQLIWEVLITALPGAVLCSPDCKGLCPQCGANLNKAPCGCKKESRDPRFDVLKNFMADNGK</sequence>
<dbReference type="EMBL" id="JANFYT010000006">
    <property type="protein sequence ID" value="MCQ4813605.1"/>
    <property type="molecule type" value="Genomic_DNA"/>
</dbReference>
<dbReference type="PANTHER" id="PTHR34374:SF1">
    <property type="entry name" value="LARGE RIBOSOMAL RNA SUBUNIT ACCUMULATION PROTEIN YCED HOMOLOG 1, CHLOROPLASTIC"/>
    <property type="match status" value="1"/>
</dbReference>
<organism evidence="1 2">
    <name type="scientific">Cloacibacillus evryensis</name>
    <dbReference type="NCBI Taxonomy" id="508460"/>
    <lineage>
        <taxon>Bacteria</taxon>
        <taxon>Thermotogati</taxon>
        <taxon>Synergistota</taxon>
        <taxon>Synergistia</taxon>
        <taxon>Synergistales</taxon>
        <taxon>Synergistaceae</taxon>
        <taxon>Cloacibacillus</taxon>
    </lineage>
</organism>
<dbReference type="InterPro" id="IPR003772">
    <property type="entry name" value="YceD"/>
</dbReference>
<evidence type="ECO:0000313" key="2">
    <source>
        <dbReference type="Proteomes" id="UP001205919"/>
    </source>
</evidence>
<reference evidence="1 2" key="1">
    <citation type="submission" date="2022-06" db="EMBL/GenBank/DDBJ databases">
        <title>Isolation of gut microbiota from human fecal samples.</title>
        <authorList>
            <person name="Pamer E.G."/>
            <person name="Barat B."/>
            <person name="Waligurski E."/>
            <person name="Medina S."/>
            <person name="Paddock L."/>
            <person name="Mostad J."/>
        </authorList>
    </citation>
    <scope>NUCLEOTIDE SEQUENCE [LARGE SCALE GENOMIC DNA]</scope>
    <source>
        <strain evidence="1 2">DFI.9.90</strain>
    </source>
</reference>
<dbReference type="PANTHER" id="PTHR34374">
    <property type="entry name" value="LARGE RIBOSOMAL RNA SUBUNIT ACCUMULATION PROTEIN YCED HOMOLOG 1, CHLOROPLASTIC"/>
    <property type="match status" value="1"/>
</dbReference>
<dbReference type="Pfam" id="PF02620">
    <property type="entry name" value="YceD"/>
    <property type="match status" value="1"/>
</dbReference>